<evidence type="ECO:0000313" key="3">
    <source>
        <dbReference type="Proteomes" id="UP001190700"/>
    </source>
</evidence>
<comment type="caution">
    <text evidence="2">The sequence shown here is derived from an EMBL/GenBank/DDBJ whole genome shotgun (WGS) entry which is preliminary data.</text>
</comment>
<evidence type="ECO:0000256" key="1">
    <source>
        <dbReference type="SAM" id="MobiDB-lite"/>
    </source>
</evidence>
<gene>
    <name evidence="2" type="ORF">CYMTET_40730</name>
</gene>
<sequence>MSRQSCHATGAHSFAVQDVEGDFCAAAFQHAIDSNDADRFDALLCFLAGGKPVMLEDLSAASFCVGDTVETHAIDEYLGCCQPADTRFGVCAVGGAMNVNNFQVHDKILDGALVVPPPPAPPAAPQSAVSDEGMYLVSALHAHEPDTSFMDTFAVRLELTNPDPPLAMHCMGPVAPVDSVSVTGEESEDDDEAVGVLGDEKPDRDDILGKLLARLDKIEAFIETQRLGGGKRQPADSTAAYCQPVEECTPEEVHTLALCQVFRAAAEDGASAFAAAVELHGAPAVVGVGAAAGSVDISAYGFSTGASGASGDDDIDVHEELRGHRQQVGSDCAFGWWWPACVRGTSAHSDGGVPWQD</sequence>
<accession>A0AAE0F3C4</accession>
<dbReference type="EMBL" id="LGRX02027067">
    <property type="protein sequence ID" value="KAK3249862.1"/>
    <property type="molecule type" value="Genomic_DNA"/>
</dbReference>
<name>A0AAE0F3C4_9CHLO</name>
<protein>
    <submittedName>
        <fullName evidence="2">Uncharacterized protein</fullName>
    </submittedName>
</protein>
<dbReference type="Proteomes" id="UP001190700">
    <property type="component" value="Unassembled WGS sequence"/>
</dbReference>
<feature type="region of interest" description="Disordered" evidence="1">
    <location>
        <begin position="182"/>
        <end position="201"/>
    </location>
</feature>
<keyword evidence="3" id="KW-1185">Reference proteome</keyword>
<organism evidence="2 3">
    <name type="scientific">Cymbomonas tetramitiformis</name>
    <dbReference type="NCBI Taxonomy" id="36881"/>
    <lineage>
        <taxon>Eukaryota</taxon>
        <taxon>Viridiplantae</taxon>
        <taxon>Chlorophyta</taxon>
        <taxon>Pyramimonadophyceae</taxon>
        <taxon>Pyramimonadales</taxon>
        <taxon>Pyramimonadaceae</taxon>
        <taxon>Cymbomonas</taxon>
    </lineage>
</organism>
<proteinExistence type="predicted"/>
<dbReference type="AlphaFoldDB" id="A0AAE0F3C4"/>
<reference evidence="2 3" key="1">
    <citation type="journal article" date="2015" name="Genome Biol. Evol.">
        <title>Comparative Genomics of a Bacterivorous Green Alga Reveals Evolutionary Causalities and Consequences of Phago-Mixotrophic Mode of Nutrition.</title>
        <authorList>
            <person name="Burns J.A."/>
            <person name="Paasch A."/>
            <person name="Narechania A."/>
            <person name="Kim E."/>
        </authorList>
    </citation>
    <scope>NUCLEOTIDE SEQUENCE [LARGE SCALE GENOMIC DNA]</scope>
    <source>
        <strain evidence="2 3">PLY_AMNH</strain>
    </source>
</reference>
<evidence type="ECO:0000313" key="2">
    <source>
        <dbReference type="EMBL" id="KAK3249862.1"/>
    </source>
</evidence>